<dbReference type="GO" id="GO:0003723">
    <property type="term" value="F:RNA binding"/>
    <property type="evidence" value="ECO:0007669"/>
    <property type="project" value="UniProtKB-UniRule"/>
</dbReference>
<dbReference type="InterPro" id="IPR004087">
    <property type="entry name" value="KH_dom"/>
</dbReference>
<evidence type="ECO:0000313" key="9">
    <source>
        <dbReference type="Proteomes" id="UP000230935"/>
    </source>
</evidence>
<dbReference type="Pfam" id="PF03725">
    <property type="entry name" value="RNase_PH_C"/>
    <property type="match status" value="1"/>
</dbReference>
<dbReference type="CDD" id="cd02393">
    <property type="entry name" value="KH-I_PNPase"/>
    <property type="match status" value="1"/>
</dbReference>
<dbReference type="InterPro" id="IPR036345">
    <property type="entry name" value="ExoRNase_PH_dom2_sf"/>
</dbReference>
<dbReference type="NCBIfam" id="TIGR03591">
    <property type="entry name" value="polynuc_phos"/>
    <property type="match status" value="1"/>
</dbReference>
<dbReference type="FunFam" id="2.40.50.140:FF:000189">
    <property type="entry name" value="Polyribonucleotide nucleotidyltransferase, putative"/>
    <property type="match status" value="1"/>
</dbReference>
<comment type="function">
    <text evidence="5">Involved in mRNA degradation. Catalyzes the phosphorolysis of single-stranded polyribonucleotides processively in the 3'- to 5'-direction.</text>
</comment>
<dbReference type="PROSITE" id="PS50084">
    <property type="entry name" value="KH_TYPE_1"/>
    <property type="match status" value="1"/>
</dbReference>
<dbReference type="SMART" id="SM00322">
    <property type="entry name" value="KH"/>
    <property type="match status" value="1"/>
</dbReference>
<dbReference type="PIRSF" id="PIRSF005499">
    <property type="entry name" value="PNPase"/>
    <property type="match status" value="1"/>
</dbReference>
<dbReference type="PROSITE" id="PS50126">
    <property type="entry name" value="S1"/>
    <property type="match status" value="1"/>
</dbReference>
<dbReference type="InterPro" id="IPR004088">
    <property type="entry name" value="KH_dom_type_1"/>
</dbReference>
<feature type="compositionally biased region" description="Basic residues" evidence="6">
    <location>
        <begin position="728"/>
        <end position="738"/>
    </location>
</feature>
<dbReference type="SUPFAM" id="SSF54791">
    <property type="entry name" value="Eukaryotic type KH-domain (KH-domain type I)"/>
    <property type="match status" value="1"/>
</dbReference>
<dbReference type="GO" id="GO:0000175">
    <property type="term" value="F:3'-5'-RNA exonuclease activity"/>
    <property type="evidence" value="ECO:0007669"/>
    <property type="project" value="TreeGrafter"/>
</dbReference>
<dbReference type="Gene3D" id="2.40.50.140">
    <property type="entry name" value="Nucleic acid-binding proteins"/>
    <property type="match status" value="1"/>
</dbReference>
<keyword evidence="3 5" id="KW-0548">Nucleotidyltransferase</keyword>
<dbReference type="SUPFAM" id="SSF50249">
    <property type="entry name" value="Nucleic acid-binding proteins"/>
    <property type="match status" value="1"/>
</dbReference>
<evidence type="ECO:0000256" key="2">
    <source>
        <dbReference type="ARBA" id="ARBA00022679"/>
    </source>
</evidence>
<dbReference type="Pfam" id="PF00575">
    <property type="entry name" value="S1"/>
    <property type="match status" value="1"/>
</dbReference>
<gene>
    <name evidence="5 8" type="primary">pnp</name>
    <name evidence="8" type="ORF">COT81_04965</name>
</gene>
<dbReference type="EMBL" id="PEZZ01000038">
    <property type="protein sequence ID" value="PIS04740.1"/>
    <property type="molecule type" value="Genomic_DNA"/>
</dbReference>
<keyword evidence="2 5" id="KW-0808">Transferase</keyword>
<dbReference type="InterPro" id="IPR015847">
    <property type="entry name" value="ExoRNase_PH_dom2"/>
</dbReference>
<dbReference type="SMART" id="SM00316">
    <property type="entry name" value="S1"/>
    <property type="match status" value="1"/>
</dbReference>
<dbReference type="SUPFAM" id="SSF55666">
    <property type="entry name" value="Ribonuclease PH domain 2-like"/>
    <property type="match status" value="2"/>
</dbReference>
<dbReference type="Gene3D" id="3.30.1370.10">
    <property type="entry name" value="K Homology domain, type 1"/>
    <property type="match status" value="1"/>
</dbReference>
<dbReference type="PANTHER" id="PTHR11252:SF0">
    <property type="entry name" value="POLYRIBONUCLEOTIDE NUCLEOTIDYLTRANSFERASE 1, MITOCHONDRIAL"/>
    <property type="match status" value="1"/>
</dbReference>
<dbReference type="PANTHER" id="PTHR11252">
    <property type="entry name" value="POLYRIBONUCLEOTIDE NUCLEOTIDYLTRANSFERASE"/>
    <property type="match status" value="1"/>
</dbReference>
<dbReference type="Gene3D" id="3.30.230.70">
    <property type="entry name" value="GHMP Kinase, N-terminal domain"/>
    <property type="match status" value="2"/>
</dbReference>
<evidence type="ECO:0000256" key="5">
    <source>
        <dbReference type="HAMAP-Rule" id="MF_01595"/>
    </source>
</evidence>
<dbReference type="InterPro" id="IPR012162">
    <property type="entry name" value="PNPase"/>
</dbReference>
<evidence type="ECO:0000256" key="4">
    <source>
        <dbReference type="ARBA" id="ARBA00022884"/>
    </source>
</evidence>
<dbReference type="InterPro" id="IPR003029">
    <property type="entry name" value="S1_domain"/>
</dbReference>
<reference evidence="9" key="1">
    <citation type="submission" date="2017-09" db="EMBL/GenBank/DDBJ databases">
        <title>Depth-based differentiation of microbial function through sediment-hosted aquifers and enrichment of novel symbionts in the deep terrestrial subsurface.</title>
        <authorList>
            <person name="Probst A.J."/>
            <person name="Ladd B."/>
            <person name="Jarett J.K."/>
            <person name="Geller-Mcgrath D.E."/>
            <person name="Sieber C.M.K."/>
            <person name="Emerson J.B."/>
            <person name="Anantharaman K."/>
            <person name="Thomas B.C."/>
            <person name="Malmstrom R."/>
            <person name="Stieglmeier M."/>
            <person name="Klingl A."/>
            <person name="Woyke T."/>
            <person name="Ryan C.M."/>
            <person name="Banfield J.F."/>
        </authorList>
    </citation>
    <scope>NUCLEOTIDE SEQUENCE [LARGE SCALE GENOMIC DNA]</scope>
</reference>
<proteinExistence type="inferred from homology"/>
<dbReference type="CDD" id="cd04472">
    <property type="entry name" value="S1_PNPase"/>
    <property type="match status" value="1"/>
</dbReference>
<keyword evidence="5" id="KW-0460">Magnesium</keyword>
<dbReference type="InterPro" id="IPR001247">
    <property type="entry name" value="ExoRNase_PH_dom1"/>
</dbReference>
<comment type="caution">
    <text evidence="8">The sequence shown here is derived from an EMBL/GenBank/DDBJ whole genome shotgun (WGS) entry which is preliminary data.</text>
</comment>
<dbReference type="GO" id="GO:0006402">
    <property type="term" value="P:mRNA catabolic process"/>
    <property type="evidence" value="ECO:0007669"/>
    <property type="project" value="UniProtKB-UniRule"/>
</dbReference>
<dbReference type="GO" id="GO:0006396">
    <property type="term" value="P:RNA processing"/>
    <property type="evidence" value="ECO:0007669"/>
    <property type="project" value="InterPro"/>
</dbReference>
<dbReference type="Pfam" id="PF00013">
    <property type="entry name" value="KH_1"/>
    <property type="match status" value="1"/>
</dbReference>
<dbReference type="FunFam" id="3.30.230.70:FF:000001">
    <property type="entry name" value="Polyribonucleotide nucleotidyltransferase"/>
    <property type="match status" value="1"/>
</dbReference>
<feature type="region of interest" description="Disordered" evidence="6">
    <location>
        <begin position="707"/>
        <end position="738"/>
    </location>
</feature>
<dbReference type="InterPro" id="IPR012340">
    <property type="entry name" value="NA-bd_OB-fold"/>
</dbReference>
<name>A0A2H0W291_9BACT</name>
<dbReference type="InterPro" id="IPR020568">
    <property type="entry name" value="Ribosomal_Su5_D2-typ_SF"/>
</dbReference>
<dbReference type="NCBIfam" id="NF008805">
    <property type="entry name" value="PRK11824.1"/>
    <property type="match status" value="1"/>
</dbReference>
<dbReference type="InterPro" id="IPR027408">
    <property type="entry name" value="PNPase/RNase_PH_dom_sf"/>
</dbReference>
<dbReference type="GO" id="GO:0004654">
    <property type="term" value="F:polyribonucleotide nucleotidyltransferase activity"/>
    <property type="evidence" value="ECO:0007669"/>
    <property type="project" value="UniProtKB-UniRule"/>
</dbReference>
<evidence type="ECO:0000313" key="8">
    <source>
        <dbReference type="EMBL" id="PIS04740.1"/>
    </source>
</evidence>
<dbReference type="HAMAP" id="MF_01595">
    <property type="entry name" value="PNPase"/>
    <property type="match status" value="1"/>
</dbReference>
<dbReference type="Pfam" id="PF01138">
    <property type="entry name" value="RNase_PH"/>
    <property type="match status" value="2"/>
</dbReference>
<dbReference type="InterPro" id="IPR036612">
    <property type="entry name" value="KH_dom_type_1_sf"/>
</dbReference>
<evidence type="ECO:0000259" key="7">
    <source>
        <dbReference type="PROSITE" id="PS50126"/>
    </source>
</evidence>
<dbReference type="SUPFAM" id="SSF46915">
    <property type="entry name" value="Polynucleotide phosphorylase/guanosine pentaphosphate synthase (PNPase/GPSI), domain 3"/>
    <property type="match status" value="1"/>
</dbReference>
<comment type="similarity">
    <text evidence="1 5">Belongs to the polyribonucleotide nucleotidyltransferase family.</text>
</comment>
<dbReference type="InterPro" id="IPR036456">
    <property type="entry name" value="PNPase_PH_RNA-bd_sf"/>
</dbReference>
<feature type="binding site" evidence="5">
    <location>
        <position position="498"/>
    </location>
    <ligand>
        <name>Mg(2+)</name>
        <dbReference type="ChEBI" id="CHEBI:18420"/>
    </ligand>
</feature>
<evidence type="ECO:0000256" key="6">
    <source>
        <dbReference type="SAM" id="MobiDB-lite"/>
    </source>
</evidence>
<dbReference type="GO" id="GO:0000287">
    <property type="term" value="F:magnesium ion binding"/>
    <property type="evidence" value="ECO:0007669"/>
    <property type="project" value="UniProtKB-UniRule"/>
</dbReference>
<feature type="compositionally biased region" description="Basic and acidic residues" evidence="6">
    <location>
        <begin position="710"/>
        <end position="727"/>
    </location>
</feature>
<dbReference type="SUPFAM" id="SSF54211">
    <property type="entry name" value="Ribosomal protein S5 domain 2-like"/>
    <property type="match status" value="2"/>
</dbReference>
<keyword evidence="5" id="KW-0963">Cytoplasm</keyword>
<dbReference type="EC" id="2.7.7.8" evidence="5"/>
<feature type="domain" description="S1 motif" evidence="7">
    <location>
        <begin position="634"/>
        <end position="703"/>
    </location>
</feature>
<comment type="catalytic activity">
    <reaction evidence="5">
        <text>RNA(n+1) + phosphate = RNA(n) + a ribonucleoside 5'-diphosphate</text>
        <dbReference type="Rhea" id="RHEA:22096"/>
        <dbReference type="Rhea" id="RHEA-COMP:14527"/>
        <dbReference type="Rhea" id="RHEA-COMP:17342"/>
        <dbReference type="ChEBI" id="CHEBI:43474"/>
        <dbReference type="ChEBI" id="CHEBI:57930"/>
        <dbReference type="ChEBI" id="CHEBI:140395"/>
        <dbReference type="EC" id="2.7.7.8"/>
    </reaction>
</comment>
<dbReference type="Proteomes" id="UP000230935">
    <property type="component" value="Unassembled WGS sequence"/>
</dbReference>
<keyword evidence="5" id="KW-0479">Metal-binding</keyword>
<sequence length="738" mass="80884">MEVKKYETSINEVPLVLEFGVMAKQATASCTVRYGDTMVLATVVISETAREGIDFFPLSVEYEERLYAAGKIKGSRWIKREGKPTDEAVLSARLVDRAIRPLFPDYIKNEVQVIFTVLSYDGENDPDIAAMIGASAILSASPIPWDGPIAGTRIGILDEQLIINPKTTQIDDSTLDVYVASKAERVIMLEAGAKEIPEEKVAEAIELAIKTNQPLVKLINKIQSEIGETKLEASRFSPAETGEAKVNLNKLVDGWIKSEAKKVLYSSTTKQGGPGNKELIAILKDKLAEYLVAQEIDPAEVKNITSQLKWMLGGLASEMILKEGKRVDGRALDEIRPLGAQVALLPRTHGSGLFNRGETQVLSIVTLGSPGDKQQLDGMEESGSKRYMHHYNFPPFSVGEAKPMRFTSRREIGHGALAERALEAVLPPESEFPYTIRVVSETLGSNGSSSMASTCGSTLALMDAGVPITKPVAGIAMGIATDDQDNYKILTDLQDVEDGDGGMDFKITGTADGVTAIQLDLKNKGLTMAMINETFVQAKKARMEILDVMQKAIPEVRQSLSIYAPRIETIHIDQDQIRDVIGPGGKVINEIIDATGVDINIEQDGTVTVTSVDPDGMQKALDWIRAITRKVEVGDVFDDGKVTRLMDFGAFVEVLPGKEGLVHVSEMAWHHVDTPGSVLKVGDTVKVQCIKIDEQGRINLSMKALLPKPEGYKETDRPNRDRKDKRFNNRSHKRPFKR</sequence>
<accession>A0A2H0W291</accession>
<comment type="subcellular location">
    <subcellularLocation>
        <location evidence="5">Cytoplasm</location>
    </subcellularLocation>
</comment>
<organism evidence="8 9">
    <name type="scientific">Candidatus Buchananbacteria bacterium CG10_big_fil_rev_8_21_14_0_10_42_9</name>
    <dbReference type="NCBI Taxonomy" id="1974526"/>
    <lineage>
        <taxon>Bacteria</taxon>
        <taxon>Candidatus Buchananiibacteriota</taxon>
    </lineage>
</organism>
<dbReference type="AlphaFoldDB" id="A0A2H0W291"/>
<comment type="cofactor">
    <cofactor evidence="5">
        <name>Mg(2+)</name>
        <dbReference type="ChEBI" id="CHEBI:18420"/>
    </cofactor>
</comment>
<feature type="binding site" evidence="5">
    <location>
        <position position="504"/>
    </location>
    <ligand>
        <name>Mg(2+)</name>
        <dbReference type="ChEBI" id="CHEBI:18420"/>
    </ligand>
</feature>
<evidence type="ECO:0000256" key="3">
    <source>
        <dbReference type="ARBA" id="ARBA00022695"/>
    </source>
</evidence>
<evidence type="ECO:0000256" key="1">
    <source>
        <dbReference type="ARBA" id="ARBA00007404"/>
    </source>
</evidence>
<keyword evidence="4 5" id="KW-0694">RNA-binding</keyword>
<protein>
    <recommendedName>
        <fullName evidence="5">Polyribonucleotide nucleotidyltransferase</fullName>
        <ecNumber evidence="5">2.7.7.8</ecNumber>
    </recommendedName>
    <alternativeName>
        <fullName evidence="5">Polynucleotide phosphorylase</fullName>
        <shortName evidence="5">PNPase</shortName>
    </alternativeName>
</protein>
<dbReference type="FunFam" id="3.30.1370.10:FF:000001">
    <property type="entry name" value="Polyribonucleotide nucleotidyltransferase"/>
    <property type="match status" value="1"/>
</dbReference>
<dbReference type="GO" id="GO:0005829">
    <property type="term" value="C:cytosol"/>
    <property type="evidence" value="ECO:0007669"/>
    <property type="project" value="TreeGrafter"/>
</dbReference>
<dbReference type="CDD" id="cd11364">
    <property type="entry name" value="RNase_PH_PNPase_2"/>
    <property type="match status" value="1"/>
</dbReference>